<dbReference type="EMBL" id="PDJC01000001">
    <property type="protein sequence ID" value="PFG18299.1"/>
    <property type="molecule type" value="Genomic_DNA"/>
</dbReference>
<comment type="caution">
    <text evidence="2">The sequence shown here is derived from an EMBL/GenBank/DDBJ whole genome shotgun (WGS) entry which is preliminary data.</text>
</comment>
<dbReference type="GO" id="GO:0005829">
    <property type="term" value="C:cytosol"/>
    <property type="evidence" value="ECO:0007669"/>
    <property type="project" value="TreeGrafter"/>
</dbReference>
<dbReference type="Proteomes" id="UP000226079">
    <property type="component" value="Unassembled WGS sequence"/>
</dbReference>
<organism evidence="2 3">
    <name type="scientific">Propionicimonas paludicola</name>
    <dbReference type="NCBI Taxonomy" id="185243"/>
    <lineage>
        <taxon>Bacteria</taxon>
        <taxon>Bacillati</taxon>
        <taxon>Actinomycetota</taxon>
        <taxon>Actinomycetes</taxon>
        <taxon>Propionibacteriales</taxon>
        <taxon>Nocardioidaceae</taxon>
        <taxon>Propionicimonas</taxon>
    </lineage>
</organism>
<dbReference type="GO" id="GO:0016887">
    <property type="term" value="F:ATP hydrolysis activity"/>
    <property type="evidence" value="ECO:0007669"/>
    <property type="project" value="TreeGrafter"/>
</dbReference>
<dbReference type="InterPro" id="IPR027417">
    <property type="entry name" value="P-loop_NTPase"/>
</dbReference>
<gene>
    <name evidence="2" type="ORF">ATK74_2883</name>
</gene>
<evidence type="ECO:0000313" key="3">
    <source>
        <dbReference type="Proteomes" id="UP000226079"/>
    </source>
</evidence>
<name>A0A2A9CXJ2_9ACTN</name>
<dbReference type="InterPro" id="IPR050625">
    <property type="entry name" value="ParA/MinD_ATPase"/>
</dbReference>
<dbReference type="GO" id="GO:0051782">
    <property type="term" value="P:negative regulation of cell division"/>
    <property type="evidence" value="ECO:0007669"/>
    <property type="project" value="TreeGrafter"/>
</dbReference>
<dbReference type="PANTHER" id="PTHR43384">
    <property type="entry name" value="SEPTUM SITE-DETERMINING PROTEIN MIND HOMOLOG, CHLOROPLASTIC-RELATED"/>
    <property type="match status" value="1"/>
</dbReference>
<dbReference type="Gene3D" id="3.40.50.300">
    <property type="entry name" value="P-loop containing nucleotide triphosphate hydrolases"/>
    <property type="match status" value="1"/>
</dbReference>
<evidence type="ECO:0000259" key="1">
    <source>
        <dbReference type="Pfam" id="PF13614"/>
    </source>
</evidence>
<dbReference type="OrthoDB" id="3448281at2"/>
<dbReference type="PANTHER" id="PTHR43384:SF13">
    <property type="entry name" value="SLR0110 PROTEIN"/>
    <property type="match status" value="1"/>
</dbReference>
<keyword evidence="3" id="KW-1185">Reference proteome</keyword>
<dbReference type="Pfam" id="PF13614">
    <property type="entry name" value="AAA_31"/>
    <property type="match status" value="1"/>
</dbReference>
<accession>A0A2A9CXJ2</accession>
<dbReference type="InterPro" id="IPR025669">
    <property type="entry name" value="AAA_dom"/>
</dbReference>
<protein>
    <submittedName>
        <fullName evidence="2">Pilus assembly protein CpaE</fullName>
    </submittedName>
</protein>
<evidence type="ECO:0000313" key="2">
    <source>
        <dbReference type="EMBL" id="PFG18299.1"/>
    </source>
</evidence>
<feature type="domain" description="AAA" evidence="1">
    <location>
        <begin position="143"/>
        <end position="306"/>
    </location>
</feature>
<dbReference type="SUPFAM" id="SSF52540">
    <property type="entry name" value="P-loop containing nucleoside triphosphate hydrolases"/>
    <property type="match status" value="1"/>
</dbReference>
<dbReference type="RefSeq" id="WP_098461668.1">
    <property type="nucleotide sequence ID" value="NZ_PDJC01000001.1"/>
</dbReference>
<reference evidence="2 3" key="1">
    <citation type="submission" date="2017-10" db="EMBL/GenBank/DDBJ databases">
        <title>Sequencing the genomes of 1000 actinobacteria strains.</title>
        <authorList>
            <person name="Klenk H.-P."/>
        </authorList>
    </citation>
    <scope>NUCLEOTIDE SEQUENCE [LARGE SCALE GENOMIC DNA]</scope>
    <source>
        <strain evidence="2 3">DSM 15597</strain>
    </source>
</reference>
<dbReference type="GO" id="GO:0005524">
    <property type="term" value="F:ATP binding"/>
    <property type="evidence" value="ECO:0007669"/>
    <property type="project" value="TreeGrafter"/>
</dbReference>
<dbReference type="AlphaFoldDB" id="A0A2A9CXJ2"/>
<sequence length="402" mass="42130">MSPALVISPNPQVVGLVQQAWGPDGYAIAPLRFPATMAALMQELQGAPMPEVAVLDPGDQIQAALSLATELSATAAIPVVLVSDQGAELALPALRAGVRDIVSPYGRPEEMRQALQRAAALNAGRVQQPMVNSVPPMATGQGKVITVASPKGGVGKTTVSTNLAVGLAMREPKSTVLVDIDLHFGDVASALNINPEYTLPDMAHGPVSRDSVAVKSYLTEHSSGLFVVPGSESPAAADTVSAKEIGTLLQTLTGQFKYVVVDTAPGLGEHTLAVLDQTDTLVLVTSLDVPGVRGLRKELDTLRDISIVLESRVVVLNFMHPSRGLTAADVEATIGRKVDVQLPQSNSVPISTNQGVPLLQGNGRDPVAKQLRSLVDLIAAEQTAPVKGHRFFDFGGKKEGQR</sequence>
<dbReference type="GO" id="GO:0009898">
    <property type="term" value="C:cytoplasmic side of plasma membrane"/>
    <property type="evidence" value="ECO:0007669"/>
    <property type="project" value="TreeGrafter"/>
</dbReference>
<proteinExistence type="predicted"/>
<dbReference type="Gene3D" id="3.40.50.2300">
    <property type="match status" value="1"/>
</dbReference>